<comment type="caution">
    <text evidence="7">The sequence shown here is derived from an EMBL/GenBank/DDBJ whole genome shotgun (WGS) entry which is preliminary data.</text>
</comment>
<evidence type="ECO:0000313" key="8">
    <source>
        <dbReference type="Proteomes" id="UP001219518"/>
    </source>
</evidence>
<keyword evidence="3 5" id="KW-0328">Glycosyltransferase</keyword>
<dbReference type="GO" id="GO:0004645">
    <property type="term" value="F:1,4-alpha-oligoglucan phosphorylase activity"/>
    <property type="evidence" value="ECO:0007669"/>
    <property type="project" value="InterPro"/>
</dbReference>
<dbReference type="InterPro" id="IPR017459">
    <property type="entry name" value="Glycosyl_Trfase_fam3_N_dom"/>
</dbReference>
<dbReference type="PROSITE" id="PS00647">
    <property type="entry name" value="THYMID_PHOSPHORYLASE"/>
    <property type="match status" value="1"/>
</dbReference>
<dbReference type="Gene3D" id="3.90.1170.30">
    <property type="entry name" value="Pyrimidine nucleoside phosphorylase-like, C-terminal domain"/>
    <property type="match status" value="1"/>
</dbReference>
<reference evidence="7" key="1">
    <citation type="submission" date="2021-07" db="EMBL/GenBank/DDBJ databases">
        <authorList>
            <person name="Catto M.A."/>
            <person name="Jacobson A."/>
            <person name="Kennedy G."/>
            <person name="Labadie P."/>
            <person name="Hunt B.G."/>
            <person name="Srinivasan R."/>
        </authorList>
    </citation>
    <scope>NUCLEOTIDE SEQUENCE</scope>
    <source>
        <strain evidence="7">PL_HMW_Pooled</strain>
        <tissue evidence="7">Head</tissue>
    </source>
</reference>
<dbReference type="InterPro" id="IPR036320">
    <property type="entry name" value="Glycosyl_Trfase_fam3_N_dom_sf"/>
</dbReference>
<evidence type="ECO:0000256" key="2">
    <source>
        <dbReference type="ARBA" id="ARBA00011738"/>
    </source>
</evidence>
<dbReference type="Proteomes" id="UP001219518">
    <property type="component" value="Unassembled WGS sequence"/>
</dbReference>
<name>A0AAE1GV80_9NEOP</name>
<dbReference type="InterPro" id="IPR013102">
    <property type="entry name" value="PYNP_C"/>
</dbReference>
<comment type="similarity">
    <text evidence="1 5">Belongs to the thymidine/pyrimidine-nucleoside phosphorylase family.</text>
</comment>
<dbReference type="SUPFAM" id="SSF52418">
    <property type="entry name" value="Nucleoside phosphorylase/phosphoribosyltransferase catalytic domain"/>
    <property type="match status" value="1"/>
</dbReference>
<dbReference type="InterPro" id="IPR036566">
    <property type="entry name" value="PYNP-like_C_sf"/>
</dbReference>
<dbReference type="PANTHER" id="PTHR10515:SF0">
    <property type="entry name" value="THYMIDINE PHOSPHORYLASE"/>
    <property type="match status" value="1"/>
</dbReference>
<dbReference type="FunFam" id="3.40.1030.10:FF:000003">
    <property type="entry name" value="Pyrimidine-nucleoside phosphorylase"/>
    <property type="match status" value="1"/>
</dbReference>
<dbReference type="NCBIfam" id="TIGR02644">
    <property type="entry name" value="Y_phosphoryl"/>
    <property type="match status" value="1"/>
</dbReference>
<reference evidence="7" key="2">
    <citation type="journal article" date="2023" name="BMC Genomics">
        <title>Pest status, molecular evolution, and epigenetic factors derived from the genome assembly of Frankliniella fusca, a thysanopteran phytovirus vector.</title>
        <authorList>
            <person name="Catto M.A."/>
            <person name="Labadie P.E."/>
            <person name="Jacobson A.L."/>
            <person name="Kennedy G.G."/>
            <person name="Srinivasan R."/>
            <person name="Hunt B.G."/>
        </authorList>
    </citation>
    <scope>NUCLEOTIDE SEQUENCE</scope>
    <source>
        <strain evidence="7">PL_HMW_Pooled</strain>
    </source>
</reference>
<dbReference type="SUPFAM" id="SSF47648">
    <property type="entry name" value="Nucleoside phosphorylase/phosphoribosyltransferase N-terminal domain"/>
    <property type="match status" value="1"/>
</dbReference>
<feature type="domain" description="Pyrimidine nucleoside phosphorylase C-terminal" evidence="6">
    <location>
        <begin position="363"/>
        <end position="438"/>
    </location>
</feature>
<dbReference type="InterPro" id="IPR000312">
    <property type="entry name" value="Glycosyl_Trfase_fam3"/>
</dbReference>
<dbReference type="Pfam" id="PF00591">
    <property type="entry name" value="Glycos_transf_3"/>
    <property type="match status" value="1"/>
</dbReference>
<comment type="function">
    <text evidence="5">Catalyzes the reversible phosphorolysis of thymidine. The produced molecules are then utilized as carbon and energy sources or in the rescue of pyrimidine bases for nucleotide synthesis.</text>
</comment>
<keyword evidence="8" id="KW-1185">Reference proteome</keyword>
<dbReference type="GO" id="GO:0006206">
    <property type="term" value="P:pyrimidine nucleobase metabolic process"/>
    <property type="evidence" value="ECO:0007669"/>
    <property type="project" value="InterPro"/>
</dbReference>
<dbReference type="GO" id="GO:0006213">
    <property type="term" value="P:pyrimidine nucleoside metabolic process"/>
    <property type="evidence" value="ECO:0007669"/>
    <property type="project" value="UniProtKB-UniRule"/>
</dbReference>
<accession>A0AAE1GV80</accession>
<evidence type="ECO:0000259" key="6">
    <source>
        <dbReference type="SMART" id="SM00941"/>
    </source>
</evidence>
<keyword evidence="4 5" id="KW-0808">Transferase</keyword>
<comment type="catalytic activity">
    <reaction evidence="5">
        <text>thymidine + phosphate = 2-deoxy-alpha-D-ribose 1-phosphate + thymine</text>
        <dbReference type="Rhea" id="RHEA:16037"/>
        <dbReference type="ChEBI" id="CHEBI:17748"/>
        <dbReference type="ChEBI" id="CHEBI:17821"/>
        <dbReference type="ChEBI" id="CHEBI:43474"/>
        <dbReference type="ChEBI" id="CHEBI:57259"/>
        <dbReference type="EC" id="2.4.2.4"/>
    </reaction>
</comment>
<dbReference type="EMBL" id="JAHWGI010000101">
    <property type="protein sequence ID" value="KAK3909503.1"/>
    <property type="molecule type" value="Genomic_DNA"/>
</dbReference>
<dbReference type="GO" id="GO:0009032">
    <property type="term" value="F:thymidine phosphorylase activity"/>
    <property type="evidence" value="ECO:0007669"/>
    <property type="project" value="UniProtKB-UniRule"/>
</dbReference>
<comment type="subunit">
    <text evidence="2 5">Homodimer.</text>
</comment>
<comment type="pathway">
    <text evidence="5">Pyrimidine metabolism; dTMP biosynthesis via salvage pathway; dTMP from thymine: step 1/2.</text>
</comment>
<evidence type="ECO:0000313" key="7">
    <source>
        <dbReference type="EMBL" id="KAK3909503.1"/>
    </source>
</evidence>
<dbReference type="Gene3D" id="3.40.1030.10">
    <property type="entry name" value="Nucleoside phosphorylase/phosphoribosyltransferase catalytic domain"/>
    <property type="match status" value="1"/>
</dbReference>
<dbReference type="EC" id="2.4.2.4" evidence="5"/>
<proteinExistence type="inferred from homology"/>
<sequence>MWTLRQSSMASTTPFHELIKKKRDGLKLTDADVGDMVAKVVSGEAADVQIGAMLMAMFLKGLDAEETASLTRHMVDSGDKLEWDEEWRELLVDKHSTGGVGDKVSLPLAPALAACGLKVPMMSGRGLDFTGGTLDKLESIRGFKVSQSVEAMRSALEDPGCFIVGPTARLAPADGELYKRRDVTGTVDSVPLITSSIVSKKVAEGTRALVMDIKVGSAALCKTEEAAKELARSIIDVAKLLDVPTTAVLTRMDVPIGRAVGNALEVAEAVRCLRGEGPADLEDLVCVLGGELLLMRGRALTRAAGRERIRTALRDGSALDRFRRMLERQGVSAADAEAVCAEPWRLLPRAARTTPVLAKRAGAVRGIAGLAIARACQRLGAGRSRPDQPLDLAVGVVLDDALHVGAAVHAGDVLMTVHHTHDLPDDVLDLLRTAVDIAEEAGPGDTRRDRVIVILS</sequence>
<evidence type="ECO:0000256" key="5">
    <source>
        <dbReference type="PIRNR" id="PIRNR000478"/>
    </source>
</evidence>
<dbReference type="NCBIfam" id="NF004490">
    <property type="entry name" value="PRK05820.1"/>
    <property type="match status" value="1"/>
</dbReference>
<dbReference type="Pfam" id="PF07831">
    <property type="entry name" value="PYNP_C"/>
    <property type="match status" value="1"/>
</dbReference>
<evidence type="ECO:0000256" key="1">
    <source>
        <dbReference type="ARBA" id="ARBA00006915"/>
    </source>
</evidence>
<dbReference type="SMART" id="SM00941">
    <property type="entry name" value="PYNP_C"/>
    <property type="match status" value="1"/>
</dbReference>
<dbReference type="InterPro" id="IPR000053">
    <property type="entry name" value="Thymidine/pyrmidine_PPase"/>
</dbReference>
<evidence type="ECO:0000256" key="4">
    <source>
        <dbReference type="ARBA" id="ARBA00022679"/>
    </source>
</evidence>
<organism evidence="7 8">
    <name type="scientific">Frankliniella fusca</name>
    <dbReference type="NCBI Taxonomy" id="407009"/>
    <lineage>
        <taxon>Eukaryota</taxon>
        <taxon>Metazoa</taxon>
        <taxon>Ecdysozoa</taxon>
        <taxon>Arthropoda</taxon>
        <taxon>Hexapoda</taxon>
        <taxon>Insecta</taxon>
        <taxon>Pterygota</taxon>
        <taxon>Neoptera</taxon>
        <taxon>Paraneoptera</taxon>
        <taxon>Thysanoptera</taxon>
        <taxon>Terebrantia</taxon>
        <taxon>Thripoidea</taxon>
        <taxon>Thripidae</taxon>
        <taxon>Frankliniella</taxon>
    </lineage>
</organism>
<dbReference type="GO" id="GO:0005829">
    <property type="term" value="C:cytosol"/>
    <property type="evidence" value="ECO:0007669"/>
    <property type="project" value="TreeGrafter"/>
</dbReference>
<dbReference type="Gene3D" id="1.20.970.10">
    <property type="entry name" value="Transferase, Pyrimidine Nucleoside Phosphorylase, Chain C"/>
    <property type="match status" value="1"/>
</dbReference>
<dbReference type="Pfam" id="PF02885">
    <property type="entry name" value="Glycos_trans_3N"/>
    <property type="match status" value="1"/>
</dbReference>
<gene>
    <name evidence="7" type="ORF">KUF71_003935</name>
</gene>
<dbReference type="InterPro" id="IPR017872">
    <property type="entry name" value="Pyrmidine_PPase_CS"/>
</dbReference>
<dbReference type="AlphaFoldDB" id="A0AAE1GV80"/>
<evidence type="ECO:0000256" key="3">
    <source>
        <dbReference type="ARBA" id="ARBA00022676"/>
    </source>
</evidence>
<dbReference type="InterPro" id="IPR018090">
    <property type="entry name" value="Pyrmidine_PPas_bac/euk"/>
</dbReference>
<dbReference type="InterPro" id="IPR035902">
    <property type="entry name" value="Nuc_phospho_transferase"/>
</dbReference>
<dbReference type="PIRSF" id="PIRSF000478">
    <property type="entry name" value="TP_PyNP"/>
    <property type="match status" value="1"/>
</dbReference>
<dbReference type="SUPFAM" id="SSF54680">
    <property type="entry name" value="Pyrimidine nucleoside phosphorylase C-terminal domain"/>
    <property type="match status" value="1"/>
</dbReference>
<protein>
    <recommendedName>
        <fullName evidence="5">Thymidine phosphorylase</fullName>
        <shortName evidence="5">TP</shortName>
        <ecNumber evidence="5">2.4.2.4</ecNumber>
    </recommendedName>
    <alternativeName>
        <fullName evidence="5">TdRPase</fullName>
    </alternativeName>
</protein>
<dbReference type="PANTHER" id="PTHR10515">
    <property type="entry name" value="THYMIDINE PHOSPHORYLASE"/>
    <property type="match status" value="1"/>
</dbReference>